<reference evidence="1" key="1">
    <citation type="journal article" date="2012" name="Proc. Natl. Acad. Sci. U.S.A.">
        <title>Antigenic diversity is generated by distinct evolutionary mechanisms in African trypanosome species.</title>
        <authorList>
            <person name="Jackson A.P."/>
            <person name="Berry A."/>
            <person name="Aslett M."/>
            <person name="Allison H.C."/>
            <person name="Burton P."/>
            <person name="Vavrova-Anderson J."/>
            <person name="Brown R."/>
            <person name="Browne H."/>
            <person name="Corton N."/>
            <person name="Hauser H."/>
            <person name="Gamble J."/>
            <person name="Gilderthorp R."/>
            <person name="Marcello L."/>
            <person name="McQuillan J."/>
            <person name="Otto T.D."/>
            <person name="Quail M.A."/>
            <person name="Sanders M.J."/>
            <person name="van Tonder A."/>
            <person name="Ginger M.L."/>
            <person name="Field M.C."/>
            <person name="Barry J.D."/>
            <person name="Hertz-Fowler C."/>
            <person name="Berriman M."/>
        </authorList>
    </citation>
    <scope>NUCLEOTIDE SEQUENCE</scope>
    <source>
        <strain evidence="1">Y486</strain>
    </source>
</reference>
<evidence type="ECO:0000313" key="1">
    <source>
        <dbReference type="EMBL" id="CCC50675.1"/>
    </source>
</evidence>
<name>G0U320_TRYVY</name>
<proteinExistence type="predicted"/>
<accession>G0U320</accession>
<dbReference type="AlphaFoldDB" id="G0U320"/>
<sequence>MSCDAVIESDEIELLNVCLSSAHALHLFVARSLTVQDVSEPKKELRSELLDASVQTYLQQLLRKYSSTASMRRRLKSVRSLYYLQCLTDERVREEFIRAAAHPLFPLSS</sequence>
<organism evidence="1">
    <name type="scientific">Trypanosoma vivax (strain Y486)</name>
    <dbReference type="NCBI Taxonomy" id="1055687"/>
    <lineage>
        <taxon>Eukaryota</taxon>
        <taxon>Discoba</taxon>
        <taxon>Euglenozoa</taxon>
        <taxon>Kinetoplastea</taxon>
        <taxon>Metakinetoplastina</taxon>
        <taxon>Trypanosomatida</taxon>
        <taxon>Trypanosomatidae</taxon>
        <taxon>Trypanosoma</taxon>
        <taxon>Duttonella</taxon>
    </lineage>
</organism>
<gene>
    <name evidence="1" type="ORF">TVY486_0904960</name>
</gene>
<dbReference type="EMBL" id="HE573025">
    <property type="protein sequence ID" value="CCC50675.1"/>
    <property type="molecule type" value="Genomic_DNA"/>
</dbReference>
<protein>
    <submittedName>
        <fullName evidence="1">Uncharacterized protein</fullName>
    </submittedName>
</protein>